<keyword evidence="2" id="KW-1185">Reference proteome</keyword>
<gene>
    <name evidence="1" type="ORF">AAF712_002401</name>
</gene>
<proteinExistence type="predicted"/>
<organism evidence="1 2">
    <name type="scientific">Marasmius tenuissimus</name>
    <dbReference type="NCBI Taxonomy" id="585030"/>
    <lineage>
        <taxon>Eukaryota</taxon>
        <taxon>Fungi</taxon>
        <taxon>Dikarya</taxon>
        <taxon>Basidiomycota</taxon>
        <taxon>Agaricomycotina</taxon>
        <taxon>Agaricomycetes</taxon>
        <taxon>Agaricomycetidae</taxon>
        <taxon>Agaricales</taxon>
        <taxon>Marasmiineae</taxon>
        <taxon>Marasmiaceae</taxon>
        <taxon>Marasmius</taxon>
    </lineage>
</organism>
<dbReference type="Proteomes" id="UP001437256">
    <property type="component" value="Unassembled WGS sequence"/>
</dbReference>
<accession>A0ABR3A9C2</accession>
<evidence type="ECO:0000313" key="2">
    <source>
        <dbReference type="Proteomes" id="UP001437256"/>
    </source>
</evidence>
<dbReference type="EMBL" id="JBBXMP010000006">
    <property type="protein sequence ID" value="KAL0070562.1"/>
    <property type="molecule type" value="Genomic_DNA"/>
</dbReference>
<protein>
    <submittedName>
        <fullName evidence="1">Uncharacterized protein</fullName>
    </submittedName>
</protein>
<reference evidence="1 2" key="1">
    <citation type="submission" date="2024-05" db="EMBL/GenBank/DDBJ databases">
        <title>A draft genome resource for the thread blight pathogen Marasmius tenuissimus strain MS-2.</title>
        <authorList>
            <person name="Yulfo-Soto G.E."/>
            <person name="Baruah I.K."/>
            <person name="Amoako-Attah I."/>
            <person name="Bukari Y."/>
            <person name="Meinhardt L.W."/>
            <person name="Bailey B.A."/>
            <person name="Cohen S.P."/>
        </authorList>
    </citation>
    <scope>NUCLEOTIDE SEQUENCE [LARGE SCALE GENOMIC DNA]</scope>
    <source>
        <strain evidence="1 2">MS-2</strain>
    </source>
</reference>
<evidence type="ECO:0000313" key="1">
    <source>
        <dbReference type="EMBL" id="KAL0070562.1"/>
    </source>
</evidence>
<name>A0ABR3A9C2_9AGAR</name>
<sequence length="261" mass="28203">MMDDVLISQLPLSVLKSSLRLMISRMPGARQVFSDHVRGRLGETLPGFTSPESLFSATDPLCTRFMASVRCLFSSKLAVESLPYLTHFVTGISKAEARWEPNGELEQCLNKTCGDIVQAIQAVKESLLNASSEATTQELLQTNLTNLSNALRECEEYCVSVGLAYPFTRAQSQVEDSIALLFPGYSDQPRTVPPLPVAELAVSINPVVAGSLEYVQLGSLRAPRLLNGLWQMSSPAWGCASGVKQTIALSQLVEAGLLAGI</sequence>
<comment type="caution">
    <text evidence="1">The sequence shown here is derived from an EMBL/GenBank/DDBJ whole genome shotgun (WGS) entry which is preliminary data.</text>
</comment>